<reference evidence="1" key="1">
    <citation type="submission" date="2020-03" db="EMBL/GenBank/DDBJ databases">
        <title>The deep terrestrial virosphere.</title>
        <authorList>
            <person name="Holmfeldt K."/>
            <person name="Nilsson E."/>
            <person name="Simone D."/>
            <person name="Lopez-Fernandez M."/>
            <person name="Wu X."/>
            <person name="de Brujin I."/>
            <person name="Lundin D."/>
            <person name="Andersson A."/>
            <person name="Bertilsson S."/>
            <person name="Dopson M."/>
        </authorList>
    </citation>
    <scope>NUCLEOTIDE SEQUENCE</scope>
    <source>
        <strain evidence="1">TM448B07734</strain>
    </source>
</reference>
<sequence length="66" mass="7880">MEFQNKGHIELSDGFVELTYIPALREWRVLRGFSEWMREPEIYHGTKKEMVLTLDEIARDNILDVI</sequence>
<evidence type="ECO:0000313" key="1">
    <source>
        <dbReference type="EMBL" id="QJI04390.1"/>
    </source>
</evidence>
<organism evidence="1">
    <name type="scientific">viral metagenome</name>
    <dbReference type="NCBI Taxonomy" id="1070528"/>
    <lineage>
        <taxon>unclassified sequences</taxon>
        <taxon>metagenomes</taxon>
        <taxon>organismal metagenomes</taxon>
    </lineage>
</organism>
<dbReference type="AlphaFoldDB" id="A0A6M3Y2E6"/>
<proteinExistence type="predicted"/>
<accession>A0A6M3Y2E6</accession>
<protein>
    <submittedName>
        <fullName evidence="1">Uncharacterized protein</fullName>
    </submittedName>
</protein>
<dbReference type="EMBL" id="MT145175">
    <property type="protein sequence ID" value="QJI04390.1"/>
    <property type="molecule type" value="Genomic_DNA"/>
</dbReference>
<gene>
    <name evidence="1" type="ORF">TM448B07734_0007</name>
</gene>
<name>A0A6M3Y2E6_9ZZZZ</name>